<name>A0A0D3BUM5_BRAOL</name>
<evidence type="ECO:0000313" key="3">
    <source>
        <dbReference type="Proteomes" id="UP000032141"/>
    </source>
</evidence>
<accession>A0A0D3BUM5</accession>
<evidence type="ECO:0000256" key="1">
    <source>
        <dbReference type="SAM" id="MobiDB-lite"/>
    </source>
</evidence>
<evidence type="ECO:0000313" key="2">
    <source>
        <dbReference type="EnsemblPlants" id="Bo4g078150.1"/>
    </source>
</evidence>
<protein>
    <submittedName>
        <fullName evidence="2">Uncharacterized protein</fullName>
    </submittedName>
</protein>
<feature type="region of interest" description="Disordered" evidence="1">
    <location>
        <begin position="1"/>
        <end position="117"/>
    </location>
</feature>
<feature type="compositionally biased region" description="Polar residues" evidence="1">
    <location>
        <begin position="46"/>
        <end position="55"/>
    </location>
</feature>
<dbReference type="AlphaFoldDB" id="A0A0D3BUM5"/>
<dbReference type="OMA" id="SFHRWEA"/>
<proteinExistence type="predicted"/>
<keyword evidence="3" id="KW-1185">Reference proteome</keyword>
<dbReference type="HOGENOM" id="CLU_1099820_0_0_1"/>
<dbReference type="Gramene" id="Bo4g078150.1">
    <property type="protein sequence ID" value="Bo4g078150.1"/>
    <property type="gene ID" value="Bo4g078150"/>
</dbReference>
<reference evidence="2" key="2">
    <citation type="submission" date="2015-03" db="UniProtKB">
        <authorList>
            <consortium name="EnsemblPlants"/>
        </authorList>
    </citation>
    <scope>IDENTIFICATION</scope>
</reference>
<reference evidence="2 3" key="1">
    <citation type="journal article" date="2014" name="Genome Biol.">
        <title>Transcriptome and methylome profiling reveals relics of genome dominance in the mesopolyploid Brassica oleracea.</title>
        <authorList>
            <person name="Parkin I.A."/>
            <person name="Koh C."/>
            <person name="Tang H."/>
            <person name="Robinson S.J."/>
            <person name="Kagale S."/>
            <person name="Clarke W.E."/>
            <person name="Town C.D."/>
            <person name="Nixon J."/>
            <person name="Krishnakumar V."/>
            <person name="Bidwell S.L."/>
            <person name="Denoeud F."/>
            <person name="Belcram H."/>
            <person name="Links M.G."/>
            <person name="Just J."/>
            <person name="Clarke C."/>
            <person name="Bender T."/>
            <person name="Huebert T."/>
            <person name="Mason A.S."/>
            <person name="Pires J.C."/>
            <person name="Barker G."/>
            <person name="Moore J."/>
            <person name="Walley P.G."/>
            <person name="Manoli S."/>
            <person name="Batley J."/>
            <person name="Edwards D."/>
            <person name="Nelson M.N."/>
            <person name="Wang X."/>
            <person name="Paterson A.H."/>
            <person name="King G."/>
            <person name="Bancroft I."/>
            <person name="Chalhoub B."/>
            <person name="Sharpe A.G."/>
        </authorList>
    </citation>
    <scope>NUCLEOTIDE SEQUENCE</scope>
    <source>
        <strain evidence="2 3">cv. TO1000</strain>
    </source>
</reference>
<organism evidence="2 3">
    <name type="scientific">Brassica oleracea var. oleracea</name>
    <dbReference type="NCBI Taxonomy" id="109376"/>
    <lineage>
        <taxon>Eukaryota</taxon>
        <taxon>Viridiplantae</taxon>
        <taxon>Streptophyta</taxon>
        <taxon>Embryophyta</taxon>
        <taxon>Tracheophyta</taxon>
        <taxon>Spermatophyta</taxon>
        <taxon>Magnoliopsida</taxon>
        <taxon>eudicotyledons</taxon>
        <taxon>Gunneridae</taxon>
        <taxon>Pentapetalae</taxon>
        <taxon>rosids</taxon>
        <taxon>malvids</taxon>
        <taxon>Brassicales</taxon>
        <taxon>Brassicaceae</taxon>
        <taxon>Brassiceae</taxon>
        <taxon>Brassica</taxon>
    </lineage>
</organism>
<dbReference type="EnsemblPlants" id="Bo4g078150.1">
    <property type="protein sequence ID" value="Bo4g078150.1"/>
    <property type="gene ID" value="Bo4g078150"/>
</dbReference>
<sequence>MTDYPAHMQPVQVQTHSHKPMSLSHHQSSSEPPHAVTVSSSPPPLTTQERQPSCSSRRDEAIDTNHAAIGAQTKLLEPPKVSNPRARETPAPPQSAGATAHSSHALPSQAAVRWSRRARPPSFHRWEAVAASPPPVISGKPLPSLSPPSTGLRRLAGNSTRFKPFEGRSDSEFRPDFRFGVHLSSWSSQIPHFPIAKRRTSVCRIVWRLRPTLVDRLSCNLGVSINRLRAVSENYLELSYVFGLLVDGECALR</sequence>
<dbReference type="Proteomes" id="UP000032141">
    <property type="component" value="Chromosome C4"/>
</dbReference>
<feature type="compositionally biased region" description="Polar residues" evidence="1">
    <location>
        <begin position="96"/>
        <end position="106"/>
    </location>
</feature>